<organism evidence="5 6">
    <name type="scientific">Wuchereria bancrofti</name>
    <dbReference type="NCBI Taxonomy" id="6293"/>
    <lineage>
        <taxon>Eukaryota</taxon>
        <taxon>Metazoa</taxon>
        <taxon>Ecdysozoa</taxon>
        <taxon>Nematoda</taxon>
        <taxon>Chromadorea</taxon>
        <taxon>Rhabditida</taxon>
        <taxon>Spirurina</taxon>
        <taxon>Spiruromorpha</taxon>
        <taxon>Filarioidea</taxon>
        <taxon>Onchocercidae</taxon>
        <taxon>Wuchereria</taxon>
    </lineage>
</organism>
<evidence type="ECO:0000256" key="2">
    <source>
        <dbReference type="PROSITE-ProRule" id="PRU00192"/>
    </source>
</evidence>
<protein>
    <recommendedName>
        <fullName evidence="4">SH3 domain-containing protein</fullName>
    </recommendedName>
</protein>
<dbReference type="Proteomes" id="UP000004810">
    <property type="component" value="Unassembled WGS sequence"/>
</dbReference>
<keyword evidence="1 2" id="KW-0728">SH3 domain</keyword>
<comment type="caution">
    <text evidence="5">The sequence shown here is derived from an EMBL/GenBank/DDBJ whole genome shotgun (WGS) entry which is preliminary data.</text>
</comment>
<feature type="region of interest" description="Disordered" evidence="3">
    <location>
        <begin position="198"/>
        <end position="224"/>
    </location>
</feature>
<name>J9F6V5_WUCBA</name>
<dbReference type="InterPro" id="IPR001452">
    <property type="entry name" value="SH3_domain"/>
</dbReference>
<dbReference type="EMBL" id="ADBV01001228">
    <property type="protein sequence ID" value="EJW85267.1"/>
    <property type="molecule type" value="Genomic_DNA"/>
</dbReference>
<sequence>MDLGHMSLEKERLDFEREKIAERERRLLEDERRILQEKQRLAAEKEMMAQEAEQRSVGSYTARQNETSRQPSPAMSRRPLYQSQFNDSEQHHMTPSLGPILQEQSPRQRAFLDGVIARHAKLVQVTHTRVAQNPKELTVSQGEFLEVLNDNKNWWECTNVHHRVGYVPHTILSVINVDRGSPQSLPPQDPTLHVDRMPSQGNAVPHSGASLSLSPGIMSDDAPEYIKQRQGKRGEFRYF</sequence>
<dbReference type="PROSITE" id="PS50002">
    <property type="entry name" value="SH3"/>
    <property type="match status" value="1"/>
</dbReference>
<dbReference type="GO" id="GO:0005886">
    <property type="term" value="C:plasma membrane"/>
    <property type="evidence" value="ECO:0007669"/>
    <property type="project" value="TreeGrafter"/>
</dbReference>
<evidence type="ECO:0000259" key="4">
    <source>
        <dbReference type="PROSITE" id="PS50002"/>
    </source>
</evidence>
<accession>J9F6V5</accession>
<proteinExistence type="predicted"/>
<dbReference type="Gene3D" id="2.30.30.40">
    <property type="entry name" value="SH3 Domains"/>
    <property type="match status" value="1"/>
</dbReference>
<dbReference type="PANTHER" id="PTHR12287:SF23">
    <property type="entry name" value="AROUSER, ISOFORM A-RELATED"/>
    <property type="match status" value="1"/>
</dbReference>
<dbReference type="SUPFAM" id="SSF50044">
    <property type="entry name" value="SH3-domain"/>
    <property type="match status" value="1"/>
</dbReference>
<evidence type="ECO:0000256" key="3">
    <source>
        <dbReference type="SAM" id="MobiDB-lite"/>
    </source>
</evidence>
<evidence type="ECO:0000313" key="5">
    <source>
        <dbReference type="EMBL" id="EJW85267.1"/>
    </source>
</evidence>
<dbReference type="InterPro" id="IPR039801">
    <property type="entry name" value="EPS8-like"/>
</dbReference>
<dbReference type="Pfam" id="PF07653">
    <property type="entry name" value="SH3_2"/>
    <property type="match status" value="1"/>
</dbReference>
<dbReference type="GO" id="GO:0035023">
    <property type="term" value="P:regulation of Rho protein signal transduction"/>
    <property type="evidence" value="ECO:0007669"/>
    <property type="project" value="TreeGrafter"/>
</dbReference>
<dbReference type="GO" id="GO:0003779">
    <property type="term" value="F:actin binding"/>
    <property type="evidence" value="ECO:0007669"/>
    <property type="project" value="TreeGrafter"/>
</dbReference>
<dbReference type="InterPro" id="IPR036028">
    <property type="entry name" value="SH3-like_dom_sf"/>
</dbReference>
<reference evidence="6" key="1">
    <citation type="submission" date="2012-08" db="EMBL/GenBank/DDBJ databases">
        <title>The Genome Sequence of Wuchereria bancrofti.</title>
        <authorList>
            <person name="Nutman T.B."/>
            <person name="Fink D.L."/>
            <person name="Russ C."/>
            <person name="Young S."/>
            <person name="Zeng Q."/>
            <person name="Koehrsen M."/>
            <person name="Alvarado L."/>
            <person name="Berlin A."/>
            <person name="Chapman S.B."/>
            <person name="Chen Z."/>
            <person name="Freedman E."/>
            <person name="Gellesch M."/>
            <person name="Goldberg J."/>
            <person name="Griggs A."/>
            <person name="Gujja S."/>
            <person name="Heilman E.R."/>
            <person name="Heiman D."/>
            <person name="Hepburn T."/>
            <person name="Howarth C."/>
            <person name="Jen D."/>
            <person name="Larson L."/>
            <person name="Lewis B."/>
            <person name="Mehta T."/>
            <person name="Park D."/>
            <person name="Pearson M."/>
            <person name="Roberts A."/>
            <person name="Saif S."/>
            <person name="Shea T."/>
            <person name="Shenoy N."/>
            <person name="Sisk P."/>
            <person name="Stolte C."/>
            <person name="Sykes S."/>
            <person name="Walk T."/>
            <person name="White J."/>
            <person name="Yandava C."/>
            <person name="Haas B."/>
            <person name="Henn M.R."/>
            <person name="Nusbaum C."/>
            <person name="Birren B."/>
        </authorList>
    </citation>
    <scope>NUCLEOTIDE SEQUENCE [LARGE SCALE GENOMIC DNA]</scope>
    <source>
        <strain evidence="6">NA</strain>
    </source>
</reference>
<feature type="region of interest" description="Disordered" evidence="3">
    <location>
        <begin position="42"/>
        <end position="77"/>
    </location>
</feature>
<gene>
    <name evidence="5" type="ORF">WUBG_03823</name>
</gene>
<dbReference type="PANTHER" id="PTHR12287">
    <property type="entry name" value="EPIDERMAL GROWTH FACTOR RECEPTOR KINASE SUBSTRATE EPS8-RELATED PROTEIN"/>
    <property type="match status" value="1"/>
</dbReference>
<dbReference type="AlphaFoldDB" id="J9F6V5"/>
<feature type="compositionally biased region" description="Basic and acidic residues" evidence="3">
    <location>
        <begin position="42"/>
        <end position="54"/>
    </location>
</feature>
<feature type="compositionally biased region" description="Polar residues" evidence="3">
    <location>
        <begin position="56"/>
        <end position="73"/>
    </location>
</feature>
<evidence type="ECO:0000313" key="6">
    <source>
        <dbReference type="Proteomes" id="UP000004810"/>
    </source>
</evidence>
<feature type="domain" description="SH3" evidence="4">
    <location>
        <begin position="118"/>
        <end position="177"/>
    </location>
</feature>
<dbReference type="SMART" id="SM00326">
    <property type="entry name" value="SH3"/>
    <property type="match status" value="1"/>
</dbReference>
<dbReference type="GO" id="GO:0007266">
    <property type="term" value="P:Rho protein signal transduction"/>
    <property type="evidence" value="ECO:0007669"/>
    <property type="project" value="TreeGrafter"/>
</dbReference>
<evidence type="ECO:0000256" key="1">
    <source>
        <dbReference type="ARBA" id="ARBA00022443"/>
    </source>
</evidence>